<dbReference type="GO" id="GO:0006260">
    <property type="term" value="P:DNA replication"/>
    <property type="evidence" value="ECO:0007669"/>
    <property type="project" value="InterPro"/>
</dbReference>
<keyword evidence="6" id="KW-1185">Reference proteome</keyword>
<dbReference type="InterPro" id="IPR000424">
    <property type="entry name" value="Primosome_PriB/ssb"/>
</dbReference>
<keyword evidence="1 2" id="KW-0238">DNA-binding</keyword>
<evidence type="ECO:0000256" key="3">
    <source>
        <dbReference type="RuleBase" id="RU000524"/>
    </source>
</evidence>
<comment type="caution">
    <text evidence="5">The sequence shown here is derived from an EMBL/GenBank/DDBJ whole genome shotgun (WGS) entry which is preliminary data.</text>
</comment>
<dbReference type="Gene3D" id="2.40.50.140">
    <property type="entry name" value="Nucleic acid-binding proteins"/>
    <property type="match status" value="1"/>
</dbReference>
<dbReference type="HAMAP" id="MF_00984">
    <property type="entry name" value="SSB"/>
    <property type="match status" value="1"/>
</dbReference>
<evidence type="ECO:0000256" key="2">
    <source>
        <dbReference type="HAMAP-Rule" id="MF_00984"/>
    </source>
</evidence>
<reference evidence="5" key="2">
    <citation type="submission" date="2020-09" db="EMBL/GenBank/DDBJ databases">
        <authorList>
            <person name="Sun Q."/>
            <person name="Ohkuma M."/>
        </authorList>
    </citation>
    <scope>NUCLEOTIDE SEQUENCE</scope>
    <source>
        <strain evidence="5">JCM 13064</strain>
    </source>
</reference>
<dbReference type="InterPro" id="IPR011344">
    <property type="entry name" value="ssDNA-bd"/>
</dbReference>
<dbReference type="PANTHER" id="PTHR10302">
    <property type="entry name" value="SINGLE-STRANDED DNA-BINDING PROTEIN"/>
    <property type="match status" value="1"/>
</dbReference>
<dbReference type="GO" id="GO:0009295">
    <property type="term" value="C:nucleoid"/>
    <property type="evidence" value="ECO:0007669"/>
    <property type="project" value="TreeGrafter"/>
</dbReference>
<proteinExistence type="inferred from homology"/>
<dbReference type="Pfam" id="PF00436">
    <property type="entry name" value="SSB"/>
    <property type="match status" value="1"/>
</dbReference>
<dbReference type="AlphaFoldDB" id="A0A917VII0"/>
<dbReference type="InterPro" id="IPR012340">
    <property type="entry name" value="NA-bd_OB-fold"/>
</dbReference>
<dbReference type="RefSeq" id="WP_189163200.1">
    <property type="nucleotide sequence ID" value="NZ_BMNT01000012.1"/>
</dbReference>
<gene>
    <name evidence="5" type="primary">ssb</name>
    <name evidence="5" type="ORF">GCM10007964_25590</name>
</gene>
<dbReference type="SUPFAM" id="SSF50249">
    <property type="entry name" value="Nucleic acid-binding proteins"/>
    <property type="match status" value="1"/>
</dbReference>
<comment type="subunit">
    <text evidence="2">Homotetramer.</text>
</comment>
<sequence length="165" mass="17669">MSNDTVITVVGNLVADPDLRFVPSGRAVATVRLASTPRFLDRSSGEWKDADTLFITCNVWGQQGENVAESLQRGHKVIVRGRLKQRSYETPEGERRTVVELDAEDIGPSLATATARMTRTQRATTMALAADLPQPSPSSWNGAPADPWASAPVPAGVGHDGSPSF</sequence>
<dbReference type="EMBL" id="BMNT01000012">
    <property type="protein sequence ID" value="GGK81819.1"/>
    <property type="molecule type" value="Genomic_DNA"/>
</dbReference>
<evidence type="ECO:0000256" key="4">
    <source>
        <dbReference type="SAM" id="MobiDB-lite"/>
    </source>
</evidence>
<comment type="caution">
    <text evidence="2">Lacks conserved residue(s) required for the propagation of feature annotation.</text>
</comment>
<dbReference type="NCBIfam" id="NF005851">
    <property type="entry name" value="PRK07772.1"/>
    <property type="match status" value="1"/>
</dbReference>
<name>A0A917VII0_9ACTN</name>
<dbReference type="NCBIfam" id="TIGR00621">
    <property type="entry name" value="ssb"/>
    <property type="match status" value="1"/>
</dbReference>
<organism evidence="5 6">
    <name type="scientific">Sphaerisporangium melleum</name>
    <dbReference type="NCBI Taxonomy" id="321316"/>
    <lineage>
        <taxon>Bacteria</taxon>
        <taxon>Bacillati</taxon>
        <taxon>Actinomycetota</taxon>
        <taxon>Actinomycetes</taxon>
        <taxon>Streptosporangiales</taxon>
        <taxon>Streptosporangiaceae</taxon>
        <taxon>Sphaerisporangium</taxon>
    </lineage>
</organism>
<feature type="region of interest" description="Disordered" evidence="4">
    <location>
        <begin position="128"/>
        <end position="165"/>
    </location>
</feature>
<dbReference type="PROSITE" id="PS50935">
    <property type="entry name" value="SSB"/>
    <property type="match status" value="1"/>
</dbReference>
<evidence type="ECO:0000256" key="1">
    <source>
        <dbReference type="ARBA" id="ARBA00023125"/>
    </source>
</evidence>
<dbReference type="PANTHER" id="PTHR10302:SF27">
    <property type="entry name" value="SINGLE-STRANDED DNA-BINDING PROTEIN"/>
    <property type="match status" value="1"/>
</dbReference>
<dbReference type="CDD" id="cd04496">
    <property type="entry name" value="SSB_OBF"/>
    <property type="match status" value="1"/>
</dbReference>
<dbReference type="Proteomes" id="UP000645217">
    <property type="component" value="Unassembled WGS sequence"/>
</dbReference>
<protein>
    <recommendedName>
        <fullName evidence="2 3">Single-stranded DNA-binding protein</fullName>
        <shortName evidence="2">SSB</shortName>
    </recommendedName>
</protein>
<evidence type="ECO:0000313" key="6">
    <source>
        <dbReference type="Proteomes" id="UP000645217"/>
    </source>
</evidence>
<accession>A0A917VII0</accession>
<evidence type="ECO:0000313" key="5">
    <source>
        <dbReference type="EMBL" id="GGK81819.1"/>
    </source>
</evidence>
<dbReference type="GO" id="GO:0003697">
    <property type="term" value="F:single-stranded DNA binding"/>
    <property type="evidence" value="ECO:0007669"/>
    <property type="project" value="UniProtKB-UniRule"/>
</dbReference>
<reference evidence="5" key="1">
    <citation type="journal article" date="2014" name="Int. J. Syst. Evol. Microbiol.">
        <title>Complete genome sequence of Corynebacterium casei LMG S-19264T (=DSM 44701T), isolated from a smear-ripened cheese.</title>
        <authorList>
            <consortium name="US DOE Joint Genome Institute (JGI-PGF)"/>
            <person name="Walter F."/>
            <person name="Albersmeier A."/>
            <person name="Kalinowski J."/>
            <person name="Ruckert C."/>
        </authorList>
    </citation>
    <scope>NUCLEOTIDE SEQUENCE</scope>
    <source>
        <strain evidence="5">JCM 13064</strain>
    </source>
</reference>